<feature type="repeat" description="WD" evidence="6">
    <location>
        <begin position="122"/>
        <end position="163"/>
    </location>
</feature>
<dbReference type="GO" id="GO:0006364">
    <property type="term" value="P:rRNA processing"/>
    <property type="evidence" value="ECO:0007669"/>
    <property type="project" value="UniProtKB-KW"/>
</dbReference>
<sequence>MEYEAGTYRKLVVKQYPARTLRETAEGKYWKRFAAPSVAKQIGGVSHIDFCPQQPYHYAITASTRVIVYDGQTRQVRRTIARFKDKAYGATFREDGKLLVAGGQDGIVQVFDANSRNVLRQLKGHARPVHAARFASDRTHVLSCGDDVTVRWWDLTAGKQVCRLDGHQDYVRSAAPSPANSDVWLTGSYDHTAMLWDVRAGGRGGSSSGGGGRGGGGGPAMVLDHGAPVEGVAFFPSGAMAVTAGGNTICVWDVLSGGKLLKRLANFQKTVTCVALSPLAGPDVAAAPRLLAGSLDGHVKIFELDGFKVTHATKYPAPVLSLGLSGDAGLLAVGLSDGTLTVRKHARPKGLSSSAGAAGAAGALGAASAAARRRARLELNAGNFRYFLRGRGTKAAAGDYAVAARRRARLAPYDRLLKGFQYR</sequence>
<dbReference type="Pfam" id="PF00400">
    <property type="entry name" value="WD40"/>
    <property type="match status" value="4"/>
</dbReference>
<dbReference type="PANTHER" id="PTHR19924">
    <property type="entry name" value="UTP15 U3 SMALL NUCLEOLAR RNA-ASSOCIATED PROTEIN 15 FAMILY MEMBER"/>
    <property type="match status" value="1"/>
</dbReference>
<keyword evidence="3 6" id="KW-0853">WD repeat</keyword>
<evidence type="ECO:0000313" key="8">
    <source>
        <dbReference type="Proteomes" id="UP000054498"/>
    </source>
</evidence>
<dbReference type="STRING" id="145388.A0A0D2MSV5"/>
<dbReference type="GeneID" id="25727535"/>
<keyword evidence="2" id="KW-0698">rRNA processing</keyword>
<dbReference type="RefSeq" id="XP_013896605.1">
    <property type="nucleotide sequence ID" value="XM_014041151.1"/>
</dbReference>
<evidence type="ECO:0000313" key="7">
    <source>
        <dbReference type="EMBL" id="KIY97585.1"/>
    </source>
</evidence>
<comment type="subcellular location">
    <subcellularLocation>
        <location evidence="1">Nucleus</location>
        <location evidence="1">Nucleolus</location>
    </subcellularLocation>
</comment>
<dbReference type="SMART" id="SM00320">
    <property type="entry name" value="WD40"/>
    <property type="match status" value="6"/>
</dbReference>
<dbReference type="PANTHER" id="PTHR19924:SF26">
    <property type="entry name" value="U3 SMALL NUCLEOLAR RNA-ASSOCIATED PROTEIN 15 HOMOLOG"/>
    <property type="match status" value="1"/>
</dbReference>
<keyword evidence="8" id="KW-1185">Reference proteome</keyword>
<dbReference type="FunFam" id="2.130.10.10:FF:001192">
    <property type="entry name" value="Protein SLOW WALKER 1"/>
    <property type="match status" value="1"/>
</dbReference>
<evidence type="ECO:0000256" key="6">
    <source>
        <dbReference type="PROSITE-ProRule" id="PRU00221"/>
    </source>
</evidence>
<accession>A0A0D2MSV5</accession>
<dbReference type="InterPro" id="IPR036322">
    <property type="entry name" value="WD40_repeat_dom_sf"/>
</dbReference>
<dbReference type="GO" id="GO:0045943">
    <property type="term" value="P:positive regulation of transcription by RNA polymerase I"/>
    <property type="evidence" value="ECO:0007669"/>
    <property type="project" value="TreeGrafter"/>
</dbReference>
<dbReference type="SUPFAM" id="SSF50978">
    <property type="entry name" value="WD40 repeat-like"/>
    <property type="match status" value="1"/>
</dbReference>
<dbReference type="InterPro" id="IPR015943">
    <property type="entry name" value="WD40/YVTN_repeat-like_dom_sf"/>
</dbReference>
<organism evidence="7 8">
    <name type="scientific">Monoraphidium neglectum</name>
    <dbReference type="NCBI Taxonomy" id="145388"/>
    <lineage>
        <taxon>Eukaryota</taxon>
        <taxon>Viridiplantae</taxon>
        <taxon>Chlorophyta</taxon>
        <taxon>core chlorophytes</taxon>
        <taxon>Chlorophyceae</taxon>
        <taxon>CS clade</taxon>
        <taxon>Sphaeropleales</taxon>
        <taxon>Selenastraceae</taxon>
        <taxon>Monoraphidium</taxon>
    </lineage>
</organism>
<proteinExistence type="predicted"/>
<reference evidence="7 8" key="1">
    <citation type="journal article" date="2013" name="BMC Genomics">
        <title>Reconstruction of the lipid metabolism for the microalga Monoraphidium neglectum from its genome sequence reveals characteristics suitable for biofuel production.</title>
        <authorList>
            <person name="Bogen C."/>
            <person name="Al-Dilaimi A."/>
            <person name="Albersmeier A."/>
            <person name="Wichmann J."/>
            <person name="Grundmann M."/>
            <person name="Rupp O."/>
            <person name="Lauersen K.J."/>
            <person name="Blifernez-Klassen O."/>
            <person name="Kalinowski J."/>
            <person name="Goesmann A."/>
            <person name="Mussgnug J.H."/>
            <person name="Kruse O."/>
        </authorList>
    </citation>
    <scope>NUCLEOTIDE SEQUENCE [LARGE SCALE GENOMIC DNA]</scope>
    <source>
        <strain evidence="7 8">SAG 48.87</strain>
    </source>
</reference>
<keyword evidence="5" id="KW-0539">Nucleus</keyword>
<evidence type="ECO:0000256" key="5">
    <source>
        <dbReference type="ARBA" id="ARBA00023242"/>
    </source>
</evidence>
<dbReference type="GO" id="GO:0005730">
    <property type="term" value="C:nucleolus"/>
    <property type="evidence" value="ECO:0007669"/>
    <property type="project" value="UniProtKB-SubCell"/>
</dbReference>
<keyword evidence="4" id="KW-0677">Repeat</keyword>
<gene>
    <name evidence="7" type="ORF">MNEG_10379</name>
</gene>
<dbReference type="OrthoDB" id="431715at2759"/>
<dbReference type="InterPro" id="IPR001680">
    <property type="entry name" value="WD40_rpt"/>
</dbReference>
<dbReference type="EMBL" id="KK102508">
    <property type="protein sequence ID" value="KIY97585.1"/>
    <property type="molecule type" value="Genomic_DNA"/>
</dbReference>
<dbReference type="AlphaFoldDB" id="A0A0D2MSV5"/>
<dbReference type="Proteomes" id="UP000054498">
    <property type="component" value="Unassembled WGS sequence"/>
</dbReference>
<dbReference type="Gene3D" id="2.130.10.10">
    <property type="entry name" value="YVTN repeat-like/Quinoprotein amine dehydrogenase"/>
    <property type="match status" value="2"/>
</dbReference>
<dbReference type="CDD" id="cd00200">
    <property type="entry name" value="WD40"/>
    <property type="match status" value="1"/>
</dbReference>
<feature type="repeat" description="WD" evidence="6">
    <location>
        <begin position="164"/>
        <end position="201"/>
    </location>
</feature>
<evidence type="ECO:0000256" key="3">
    <source>
        <dbReference type="ARBA" id="ARBA00022574"/>
    </source>
</evidence>
<dbReference type="KEGG" id="mng:MNEG_10379"/>
<evidence type="ECO:0000256" key="2">
    <source>
        <dbReference type="ARBA" id="ARBA00022552"/>
    </source>
</evidence>
<dbReference type="PROSITE" id="PS50294">
    <property type="entry name" value="WD_REPEATS_REGION"/>
    <property type="match status" value="2"/>
</dbReference>
<evidence type="ECO:0000256" key="1">
    <source>
        <dbReference type="ARBA" id="ARBA00004604"/>
    </source>
</evidence>
<dbReference type="PROSITE" id="PS50082">
    <property type="entry name" value="WD_REPEATS_2"/>
    <property type="match status" value="2"/>
</dbReference>
<evidence type="ECO:0000256" key="4">
    <source>
        <dbReference type="ARBA" id="ARBA00022737"/>
    </source>
</evidence>
<name>A0A0D2MSV5_9CHLO</name>
<protein>
    <submittedName>
        <fullName evidence="7">U3 small nucleolar RNA-associated protein 15-like protein</fullName>
    </submittedName>
</protein>